<dbReference type="InParanoid" id="A0A5N4B442"/>
<feature type="domain" description="YqaJ viral recombinase" evidence="1">
    <location>
        <begin position="456"/>
        <end position="556"/>
    </location>
</feature>
<dbReference type="InterPro" id="IPR019080">
    <property type="entry name" value="YqaJ_viral_recombinase"/>
</dbReference>
<gene>
    <name evidence="3" type="ORF">PPYR_01332</name>
</gene>
<evidence type="ECO:0000259" key="2">
    <source>
        <dbReference type="Pfam" id="PF20700"/>
    </source>
</evidence>
<dbReference type="OrthoDB" id="8195370at2759"/>
<dbReference type="EMBL" id="VVIM01000001">
    <property type="protein sequence ID" value="KAB0804362.1"/>
    <property type="molecule type" value="Genomic_DNA"/>
</dbReference>
<reference evidence="3 4" key="1">
    <citation type="journal article" date="2018" name="Elife">
        <title>Firefly genomes illuminate parallel origins of bioluminescence in beetles.</title>
        <authorList>
            <person name="Fallon T.R."/>
            <person name="Lower S.E."/>
            <person name="Chang C.H."/>
            <person name="Bessho-Uehara M."/>
            <person name="Martin G.J."/>
            <person name="Bewick A.J."/>
            <person name="Behringer M."/>
            <person name="Debat H.J."/>
            <person name="Wong I."/>
            <person name="Day J.C."/>
            <person name="Suvorov A."/>
            <person name="Silva C.J."/>
            <person name="Stanger-Hall K.F."/>
            <person name="Hall D.W."/>
            <person name="Schmitz R.J."/>
            <person name="Nelson D.R."/>
            <person name="Lewis S.M."/>
            <person name="Shigenobu S."/>
            <person name="Bybee S.M."/>
            <person name="Larracuente A.M."/>
            <person name="Oba Y."/>
            <person name="Weng J.K."/>
        </authorList>
    </citation>
    <scope>NUCLEOTIDE SEQUENCE [LARGE SCALE GENOMIC DNA]</scope>
    <source>
        <strain evidence="3">1611_PpyrPB1</strain>
        <tissue evidence="3">Whole body</tissue>
    </source>
</reference>
<dbReference type="InterPro" id="IPR011604">
    <property type="entry name" value="PDDEXK-like_dom_sf"/>
</dbReference>
<evidence type="ECO:0000313" key="4">
    <source>
        <dbReference type="Proteomes" id="UP000327044"/>
    </source>
</evidence>
<keyword evidence="4" id="KW-1185">Reference proteome</keyword>
<comment type="caution">
    <text evidence="3">The sequence shown here is derived from an EMBL/GenBank/DDBJ whole genome shotgun (WGS) entry which is preliminary data.</text>
</comment>
<name>A0A5N4B442_PHOPY</name>
<dbReference type="Gene3D" id="3.90.320.10">
    <property type="match status" value="1"/>
</dbReference>
<dbReference type="PANTHER" id="PTHR46609">
    <property type="entry name" value="EXONUCLEASE, PHAGE-TYPE/RECB, C-TERMINAL DOMAIN-CONTAINING PROTEIN"/>
    <property type="match status" value="1"/>
</dbReference>
<dbReference type="CDD" id="cd22343">
    <property type="entry name" value="PDDEXK_lambda_exonuclease-like"/>
    <property type="match status" value="1"/>
</dbReference>
<dbReference type="PANTHER" id="PTHR46609:SF8">
    <property type="entry name" value="YQAJ VIRAL RECOMBINASE DOMAIN-CONTAINING PROTEIN"/>
    <property type="match status" value="1"/>
</dbReference>
<dbReference type="InterPro" id="IPR051703">
    <property type="entry name" value="NF-kappa-B_Signaling_Reg"/>
</dbReference>
<feature type="domain" description="Mutator-like transposase" evidence="2">
    <location>
        <begin position="1"/>
        <end position="256"/>
    </location>
</feature>
<proteinExistence type="predicted"/>
<protein>
    <submittedName>
        <fullName evidence="3">Uncharacterized protein</fullName>
    </submittedName>
</protein>
<sequence>MNIPPLTYSMFQKIECFLSKEWEDRLWISIEKAGIEEYDIAISKGQVDENGLAWVVVYTDCGWSQRSYGHSYNASSGVAVIIGKATGKILFLGVRNKYCSVCARAKKEDEIKEHICYKNWTASSGAMESDIIVEGFNHSISMHKIKYLKFIADGDSSVFAKIKQKVTYGNEVEKIHCSNHAVKNYGKALYKIKNDTAIALQARKFLTVKNIKALQEIAMKVLYENAHGLVEDLKTDLMNGPKHVYGDHSSCKESYCETRGCVENSKVVDLKNTGVYHHIYGALDRLVAKGHQLIDNETNNRAELYMSILCKFNAGKRLNLNQRGSFETRANLSGLRYNNGIGWQEESWKAITSSSPGEHFKNHIGRLKHQEANRKVRQQNAGPVKRKLKLDLPLLKCRKTETQSAIDYGANATQHQKNEEEVNSEKLRILRSLQVSQEDIAEIEKNTRGQWDNNRYVMERRRRLTASNFGEVCKRRFNKEPHNLVARILHPKNFYSEAVNYGKMQEKVVIQKFASAKNVKIVDSGLFIDELHPYLGASPDGLLGEDSIVEVKCQYKLQKIRKHY</sequence>
<dbReference type="InterPro" id="IPR011335">
    <property type="entry name" value="Restrct_endonuc-II-like"/>
</dbReference>
<accession>A0A5N4B442</accession>
<dbReference type="GO" id="GO:0006281">
    <property type="term" value="P:DNA repair"/>
    <property type="evidence" value="ECO:0007669"/>
    <property type="project" value="UniProtKB-ARBA"/>
</dbReference>
<dbReference type="AlphaFoldDB" id="A0A5N4B442"/>
<dbReference type="InterPro" id="IPR049012">
    <property type="entry name" value="Mutator_transp_dom"/>
</dbReference>
<dbReference type="Proteomes" id="UP000327044">
    <property type="component" value="Unassembled WGS sequence"/>
</dbReference>
<evidence type="ECO:0000259" key="1">
    <source>
        <dbReference type="Pfam" id="PF09588"/>
    </source>
</evidence>
<organism evidence="3 4">
    <name type="scientific">Photinus pyralis</name>
    <name type="common">Common eastern firefly</name>
    <name type="synonym">Lampyris pyralis</name>
    <dbReference type="NCBI Taxonomy" id="7054"/>
    <lineage>
        <taxon>Eukaryota</taxon>
        <taxon>Metazoa</taxon>
        <taxon>Ecdysozoa</taxon>
        <taxon>Arthropoda</taxon>
        <taxon>Hexapoda</taxon>
        <taxon>Insecta</taxon>
        <taxon>Pterygota</taxon>
        <taxon>Neoptera</taxon>
        <taxon>Endopterygota</taxon>
        <taxon>Coleoptera</taxon>
        <taxon>Polyphaga</taxon>
        <taxon>Elateriformia</taxon>
        <taxon>Elateroidea</taxon>
        <taxon>Lampyridae</taxon>
        <taxon>Lampyrinae</taxon>
        <taxon>Photinus</taxon>
    </lineage>
</organism>
<dbReference type="SUPFAM" id="SSF52980">
    <property type="entry name" value="Restriction endonuclease-like"/>
    <property type="match status" value="1"/>
</dbReference>
<dbReference type="Pfam" id="PF20700">
    <property type="entry name" value="Mutator"/>
    <property type="match status" value="1"/>
</dbReference>
<dbReference type="Pfam" id="PF09588">
    <property type="entry name" value="YqaJ"/>
    <property type="match status" value="1"/>
</dbReference>
<evidence type="ECO:0000313" key="3">
    <source>
        <dbReference type="EMBL" id="KAB0804362.1"/>
    </source>
</evidence>